<dbReference type="InterPro" id="IPR043141">
    <property type="entry name" value="Ribosomal_uL10-like_sf"/>
</dbReference>
<dbReference type="CDD" id="cd05797">
    <property type="entry name" value="Ribosomal_L10"/>
    <property type="match status" value="1"/>
</dbReference>
<proteinExistence type="inferred from homology"/>
<dbReference type="NCBIfam" id="NF000955">
    <property type="entry name" value="PRK00099.1-1"/>
    <property type="match status" value="1"/>
</dbReference>
<comment type="function">
    <text evidence="5">Forms part of the ribosomal stalk, playing a central role in the interaction of the ribosome with GTP-bound translation factors.</text>
</comment>
<comment type="subunit">
    <text evidence="5">Part of the ribosomal stalk of the 50S ribosomal subunit. The N-terminus interacts with L11 and the large rRNA to form the base of the stalk. The C-terminus forms an elongated spine to which L12 dimers bind in a sequential fashion forming a multimeric L10(L12)X complex.</text>
</comment>
<reference evidence="6 7" key="1">
    <citation type="submission" date="2023-06" db="EMBL/GenBank/DDBJ databases">
        <title>Antibody response to the Sneathia vaginalis cytopathogenic toxin A during pregnancy.</title>
        <authorList>
            <person name="Mccoy Z.T."/>
            <person name="Serrano M.G."/>
            <person name="Spaine K."/>
            <person name="Edwards D.J."/>
            <person name="Buck G.A."/>
            <person name="Jefferson K."/>
        </authorList>
    </citation>
    <scope>NUCLEOTIDE SEQUENCE [LARGE SCALE GENOMIC DNA]</scope>
    <source>
        <strain evidence="6 7">CCUG 42621</strain>
    </source>
</reference>
<organism evidence="6 7">
    <name type="scientific">Sneathia sanguinegens</name>
    <dbReference type="NCBI Taxonomy" id="40543"/>
    <lineage>
        <taxon>Bacteria</taxon>
        <taxon>Fusobacteriati</taxon>
        <taxon>Fusobacteriota</taxon>
        <taxon>Fusobacteriia</taxon>
        <taxon>Fusobacteriales</taxon>
        <taxon>Leptotrichiaceae</taxon>
        <taxon>Sneathia</taxon>
    </lineage>
</organism>
<keyword evidence="5" id="KW-0699">rRNA-binding</keyword>
<dbReference type="SUPFAM" id="SSF160369">
    <property type="entry name" value="Ribosomal protein L10-like"/>
    <property type="match status" value="1"/>
</dbReference>
<evidence type="ECO:0000256" key="5">
    <source>
        <dbReference type="HAMAP-Rule" id="MF_00362"/>
    </source>
</evidence>
<dbReference type="InterPro" id="IPR022973">
    <property type="entry name" value="Ribosomal_uL10_bac"/>
</dbReference>
<dbReference type="InterPro" id="IPR001790">
    <property type="entry name" value="Ribosomal_uL10"/>
</dbReference>
<evidence type="ECO:0000256" key="3">
    <source>
        <dbReference type="ARBA" id="ARBA00023274"/>
    </source>
</evidence>
<dbReference type="EMBL" id="JASSPP010000002">
    <property type="protein sequence ID" value="MDK9580327.1"/>
    <property type="molecule type" value="Genomic_DNA"/>
</dbReference>
<dbReference type="Proteomes" id="UP001225134">
    <property type="component" value="Unassembled WGS sequence"/>
</dbReference>
<name>A0ABT7HII6_9FUSO</name>
<dbReference type="PROSITE" id="PS01109">
    <property type="entry name" value="RIBOSOMAL_L10"/>
    <property type="match status" value="1"/>
</dbReference>
<evidence type="ECO:0000256" key="1">
    <source>
        <dbReference type="ARBA" id="ARBA00008889"/>
    </source>
</evidence>
<comment type="similarity">
    <text evidence="1 5">Belongs to the universal ribosomal protein uL10 family.</text>
</comment>
<keyword evidence="3 5" id="KW-0687">Ribonucleoprotein</keyword>
<gene>
    <name evidence="5 6" type="primary">rplJ</name>
    <name evidence="6" type="ORF">QQA45_02175</name>
</gene>
<evidence type="ECO:0000313" key="7">
    <source>
        <dbReference type="Proteomes" id="UP001225134"/>
    </source>
</evidence>
<dbReference type="HAMAP" id="MF_00362">
    <property type="entry name" value="Ribosomal_uL10"/>
    <property type="match status" value="1"/>
</dbReference>
<accession>A0ABT7HII6</accession>
<dbReference type="GO" id="GO:0005840">
    <property type="term" value="C:ribosome"/>
    <property type="evidence" value="ECO:0007669"/>
    <property type="project" value="UniProtKB-KW"/>
</dbReference>
<evidence type="ECO:0000256" key="4">
    <source>
        <dbReference type="ARBA" id="ARBA00035202"/>
    </source>
</evidence>
<protein>
    <recommendedName>
        <fullName evidence="4 5">Large ribosomal subunit protein uL10</fullName>
    </recommendedName>
</protein>
<keyword evidence="7" id="KW-1185">Reference proteome</keyword>
<sequence>MPAQYKVDEVKKLVSKLENAKAVVFVDYKGITVNEDTELRRIARNNNVEYFVAKNRLVQLALKEVGMEAEYGTLLEGTTSYVVGYEDGVAPSKTIYEYSKKIDKLEIKGGYVDGGLVDKAMIEALAKLPSREELLSQIAYGLLSPVRMLAVALTNVAEQK</sequence>
<dbReference type="PANTHER" id="PTHR11560">
    <property type="entry name" value="39S RIBOSOMAL PROTEIN L10, MITOCHONDRIAL"/>
    <property type="match status" value="1"/>
</dbReference>
<evidence type="ECO:0000256" key="2">
    <source>
        <dbReference type="ARBA" id="ARBA00022980"/>
    </source>
</evidence>
<keyword evidence="5" id="KW-0694">RNA-binding</keyword>
<dbReference type="InterPro" id="IPR047865">
    <property type="entry name" value="Ribosomal_uL10_bac_type"/>
</dbReference>
<comment type="caution">
    <text evidence="6">The sequence shown here is derived from an EMBL/GenBank/DDBJ whole genome shotgun (WGS) entry which is preliminary data.</text>
</comment>
<dbReference type="Gene3D" id="3.30.70.1730">
    <property type="match status" value="1"/>
</dbReference>
<dbReference type="InterPro" id="IPR002363">
    <property type="entry name" value="Ribosomal_uL10_CS_bac"/>
</dbReference>
<evidence type="ECO:0000313" key="6">
    <source>
        <dbReference type="EMBL" id="MDK9580327.1"/>
    </source>
</evidence>
<keyword evidence="2 5" id="KW-0689">Ribosomal protein</keyword>
<dbReference type="Pfam" id="PF00466">
    <property type="entry name" value="Ribosomal_L10"/>
    <property type="match status" value="1"/>
</dbReference>
<dbReference type="RefSeq" id="WP_277284800.1">
    <property type="nucleotide sequence ID" value="NZ_CAMYCH010000005.1"/>
</dbReference>